<dbReference type="InterPro" id="IPR019922">
    <property type="entry name" value="Lucif-like_OxRdatse_MSMEG_4141"/>
</dbReference>
<dbReference type="NCBIfam" id="TIGR03620">
    <property type="entry name" value="F420_MSMEG_4141"/>
    <property type="match status" value="1"/>
</dbReference>
<dbReference type="KEGG" id="kphy:AOZ06_51950"/>
<sequence>MQLGKVGIWSMVHLWADRPEVAADLEKLGFGTLWLGGSPSADLRIAETLLDATSTLKVATGIVNVWTSEAAEVAESYHRIAAKHPDRFLLGIGAGHKLFNTQYEKPYSKLVSYLDELDAAGVPTSGRALAALGPKVLTLSAERSAGAHPYFAPAEHTRQARQTLGDGPLLAPEVAVVVEPDRDVADRIIRQYTRMYLQLPNYTNNLLRLGYTEEDFADGGSDRLIGALIPQGVDNIVATVAAHQAAGADHVNLQVLTVDGSLDVEAFEALGNALT</sequence>
<dbReference type="OrthoDB" id="4760590at2"/>
<organism evidence="2 3">
    <name type="scientific">Kibdelosporangium phytohabitans</name>
    <dbReference type="NCBI Taxonomy" id="860235"/>
    <lineage>
        <taxon>Bacteria</taxon>
        <taxon>Bacillati</taxon>
        <taxon>Actinomycetota</taxon>
        <taxon>Actinomycetes</taxon>
        <taxon>Pseudonocardiales</taxon>
        <taxon>Pseudonocardiaceae</taxon>
        <taxon>Kibdelosporangium</taxon>
    </lineage>
</organism>
<dbReference type="STRING" id="860235.AOZ06_51950"/>
<dbReference type="Gene3D" id="3.20.20.30">
    <property type="entry name" value="Luciferase-like domain"/>
    <property type="match status" value="2"/>
</dbReference>
<evidence type="ECO:0000313" key="2">
    <source>
        <dbReference type="EMBL" id="ALG14266.1"/>
    </source>
</evidence>
<dbReference type="SUPFAM" id="SSF51679">
    <property type="entry name" value="Bacterial luciferase-like"/>
    <property type="match status" value="1"/>
</dbReference>
<keyword evidence="3" id="KW-1185">Reference proteome</keyword>
<dbReference type="PANTHER" id="PTHR30137">
    <property type="entry name" value="LUCIFERASE-LIKE MONOOXYGENASE"/>
    <property type="match status" value="1"/>
</dbReference>
<dbReference type="InterPro" id="IPR011251">
    <property type="entry name" value="Luciferase-like_dom"/>
</dbReference>
<dbReference type="Proteomes" id="UP000063699">
    <property type="component" value="Chromosome"/>
</dbReference>
<dbReference type="PANTHER" id="PTHR30137:SF18">
    <property type="entry name" value="CONSERVED PROTEIN"/>
    <property type="match status" value="1"/>
</dbReference>
<dbReference type="InterPro" id="IPR050766">
    <property type="entry name" value="Bact_Lucif_Oxidored"/>
</dbReference>
<evidence type="ECO:0000313" key="3">
    <source>
        <dbReference type="Proteomes" id="UP000063699"/>
    </source>
</evidence>
<accession>A0A0N9ICX5</accession>
<dbReference type="GO" id="GO:0016705">
    <property type="term" value="F:oxidoreductase activity, acting on paired donors, with incorporation or reduction of molecular oxygen"/>
    <property type="evidence" value="ECO:0007669"/>
    <property type="project" value="InterPro"/>
</dbReference>
<dbReference type="Pfam" id="PF00296">
    <property type="entry name" value="Bac_luciferase"/>
    <property type="match status" value="1"/>
</dbReference>
<dbReference type="AlphaFoldDB" id="A0A0N9ICX5"/>
<dbReference type="GO" id="GO:0005829">
    <property type="term" value="C:cytosol"/>
    <property type="evidence" value="ECO:0007669"/>
    <property type="project" value="TreeGrafter"/>
</dbReference>
<dbReference type="RefSeq" id="WP_054296136.1">
    <property type="nucleotide sequence ID" value="NZ_CP012752.1"/>
</dbReference>
<reference evidence="2 3" key="1">
    <citation type="submission" date="2015-07" db="EMBL/GenBank/DDBJ databases">
        <title>Genome sequencing of Kibdelosporangium phytohabitans.</title>
        <authorList>
            <person name="Qin S."/>
            <person name="Xing K."/>
        </authorList>
    </citation>
    <scope>NUCLEOTIDE SEQUENCE [LARGE SCALE GENOMIC DNA]</scope>
    <source>
        <strain evidence="2 3">KLBMP1111</strain>
    </source>
</reference>
<dbReference type="InterPro" id="IPR036661">
    <property type="entry name" value="Luciferase-like_sf"/>
</dbReference>
<protein>
    <submittedName>
        <fullName evidence="2">F420-dependent oxidoreductase</fullName>
    </submittedName>
</protein>
<gene>
    <name evidence="2" type="ORF">AOZ06_51950</name>
</gene>
<proteinExistence type="predicted"/>
<feature type="domain" description="Luciferase-like" evidence="1">
    <location>
        <begin position="16"/>
        <end position="99"/>
    </location>
</feature>
<name>A0A0N9ICX5_9PSEU</name>
<evidence type="ECO:0000259" key="1">
    <source>
        <dbReference type="Pfam" id="PF00296"/>
    </source>
</evidence>
<dbReference type="EMBL" id="CP012752">
    <property type="protein sequence ID" value="ALG14266.1"/>
    <property type="molecule type" value="Genomic_DNA"/>
</dbReference>